<evidence type="ECO:0000313" key="2">
    <source>
        <dbReference type="Proteomes" id="UP000029846"/>
    </source>
</evidence>
<proteinExistence type="predicted"/>
<sequence length="71" mass="7943">MLDMPPVDQIRQIAKQRAPRSLIAGKTKAFLTNPTMRHSCLLICVQFQAITTRMASPHIAAQVLPKRFGLN</sequence>
<accession>A0A099F6N9</accession>
<protein>
    <submittedName>
        <fullName evidence="1">Uncharacterized protein</fullName>
    </submittedName>
</protein>
<dbReference type="AlphaFoldDB" id="A0A099F6N9"/>
<dbReference type="Proteomes" id="UP000029846">
    <property type="component" value="Unassembled WGS sequence"/>
</dbReference>
<comment type="caution">
    <text evidence="1">The sequence shown here is derived from an EMBL/GenBank/DDBJ whole genome shotgun (WGS) entry which is preliminary data.</text>
</comment>
<reference evidence="1 2" key="1">
    <citation type="submission" date="2014-09" db="EMBL/GenBank/DDBJ databases">
        <authorList>
            <person name="McGinnis J.M."/>
            <person name="Wolfgang W.J."/>
        </authorList>
    </citation>
    <scope>NUCLEOTIDE SEQUENCE [LARGE SCALE GENOMIC DNA]</scope>
    <source>
        <strain evidence="1 2">JCM 14014</strain>
    </source>
</reference>
<gene>
    <name evidence="1" type="ORF">IT41_04385</name>
</gene>
<dbReference type="EMBL" id="JRKN01000004">
    <property type="protein sequence ID" value="KGJ05913.1"/>
    <property type="molecule type" value="Genomic_DNA"/>
</dbReference>
<reference evidence="1 2" key="2">
    <citation type="submission" date="2014-10" db="EMBL/GenBank/DDBJ databases">
        <title>Paracoccus sanguinis sp. nov., isolated from clinical specimens of New York State patients.</title>
        <authorList>
            <person name="Mingle L.A."/>
            <person name="Cole J.A."/>
            <person name="Lapierre P."/>
            <person name="Musser K.A."/>
        </authorList>
    </citation>
    <scope>NUCLEOTIDE SEQUENCE [LARGE SCALE GENOMIC DNA]</scope>
    <source>
        <strain evidence="1 2">JCM 14014</strain>
    </source>
</reference>
<organism evidence="1 2">
    <name type="scientific">Paracoccus halophilus</name>
    <dbReference type="NCBI Taxonomy" id="376733"/>
    <lineage>
        <taxon>Bacteria</taxon>
        <taxon>Pseudomonadati</taxon>
        <taxon>Pseudomonadota</taxon>
        <taxon>Alphaproteobacteria</taxon>
        <taxon>Rhodobacterales</taxon>
        <taxon>Paracoccaceae</taxon>
        <taxon>Paracoccus</taxon>
    </lineage>
</organism>
<keyword evidence="2" id="KW-1185">Reference proteome</keyword>
<name>A0A099F6N9_9RHOB</name>
<evidence type="ECO:0000313" key="1">
    <source>
        <dbReference type="EMBL" id="KGJ05913.1"/>
    </source>
</evidence>